<dbReference type="EMBL" id="RRYP01015614">
    <property type="protein sequence ID" value="TNV75428.1"/>
    <property type="molecule type" value="Genomic_DNA"/>
</dbReference>
<proteinExistence type="predicted"/>
<protein>
    <submittedName>
        <fullName evidence="1">Uncharacterized protein</fullName>
    </submittedName>
</protein>
<dbReference type="AlphaFoldDB" id="A0A8J8NI10"/>
<dbReference type="Proteomes" id="UP000785679">
    <property type="component" value="Unassembled WGS sequence"/>
</dbReference>
<accession>A0A8J8NI10</accession>
<keyword evidence="2" id="KW-1185">Reference proteome</keyword>
<gene>
    <name evidence="1" type="ORF">FGO68_gene5902</name>
</gene>
<comment type="caution">
    <text evidence="1">The sequence shown here is derived from an EMBL/GenBank/DDBJ whole genome shotgun (WGS) entry which is preliminary data.</text>
</comment>
<evidence type="ECO:0000313" key="2">
    <source>
        <dbReference type="Proteomes" id="UP000785679"/>
    </source>
</evidence>
<reference evidence="1" key="1">
    <citation type="submission" date="2019-06" db="EMBL/GenBank/DDBJ databases">
        <authorList>
            <person name="Zheng W."/>
        </authorList>
    </citation>
    <scope>NUCLEOTIDE SEQUENCE</scope>
    <source>
        <strain evidence="1">QDHG01</strain>
    </source>
</reference>
<sequence length="179" mass="20393">MLHQCHSYDSLARVIALLPLLSFIQVRYPLLPSNNHLLNNTKVRLAHKISVSERLLSHLHSYCVIAPGFHSIKGILPRSFIYSRSCLIISSNLTQGTRFQKYLPFFSIKGGFGSVWCWMSGPILAVHWQMFMYDFTKKTKEVSILIKWVLQKTFLGRCLLSKVAGSKKVVLSSAILKLQ</sequence>
<evidence type="ECO:0000313" key="1">
    <source>
        <dbReference type="EMBL" id="TNV75428.1"/>
    </source>
</evidence>
<name>A0A8J8NI10_HALGN</name>
<organism evidence="1 2">
    <name type="scientific">Halteria grandinella</name>
    <dbReference type="NCBI Taxonomy" id="5974"/>
    <lineage>
        <taxon>Eukaryota</taxon>
        <taxon>Sar</taxon>
        <taxon>Alveolata</taxon>
        <taxon>Ciliophora</taxon>
        <taxon>Intramacronucleata</taxon>
        <taxon>Spirotrichea</taxon>
        <taxon>Stichotrichia</taxon>
        <taxon>Sporadotrichida</taxon>
        <taxon>Halteriidae</taxon>
        <taxon>Halteria</taxon>
    </lineage>
</organism>